<evidence type="ECO:0000256" key="1">
    <source>
        <dbReference type="SAM" id="Coils"/>
    </source>
</evidence>
<evidence type="ECO:0000313" key="5">
    <source>
        <dbReference type="Proteomes" id="UP000617628"/>
    </source>
</evidence>
<dbReference type="Gene3D" id="2.40.30.170">
    <property type="match status" value="1"/>
</dbReference>
<feature type="transmembrane region" description="Helical" evidence="2">
    <location>
        <begin position="28"/>
        <end position="49"/>
    </location>
</feature>
<dbReference type="InterPro" id="IPR058625">
    <property type="entry name" value="MdtA-like_BSH"/>
</dbReference>
<keyword evidence="2" id="KW-0472">Membrane</keyword>
<dbReference type="AlphaFoldDB" id="A0A934RZR7"/>
<proteinExistence type="predicted"/>
<dbReference type="PANTHER" id="PTHR30386:SF18">
    <property type="entry name" value="INNER MEMBRANE PROTEIN YIAV-RELATED"/>
    <property type="match status" value="1"/>
</dbReference>
<dbReference type="Proteomes" id="UP000617628">
    <property type="component" value="Unassembled WGS sequence"/>
</dbReference>
<comment type="caution">
    <text evidence="4">The sequence shown here is derived from an EMBL/GenBank/DDBJ whole genome shotgun (WGS) entry which is preliminary data.</text>
</comment>
<evidence type="ECO:0000313" key="4">
    <source>
        <dbReference type="EMBL" id="MBK1879298.1"/>
    </source>
</evidence>
<feature type="domain" description="Multidrug resistance protein MdtA-like barrel-sandwich hybrid" evidence="3">
    <location>
        <begin position="64"/>
        <end position="178"/>
    </location>
</feature>
<keyword evidence="5" id="KW-1185">Reference proteome</keyword>
<dbReference type="Gene3D" id="2.40.50.100">
    <property type="match status" value="1"/>
</dbReference>
<feature type="coiled-coil region" evidence="1">
    <location>
        <begin position="134"/>
        <end position="161"/>
    </location>
</feature>
<evidence type="ECO:0000256" key="2">
    <source>
        <dbReference type="SAM" id="Phobius"/>
    </source>
</evidence>
<keyword evidence="1" id="KW-0175">Coiled coil</keyword>
<dbReference type="Pfam" id="PF25917">
    <property type="entry name" value="BSH_RND"/>
    <property type="match status" value="1"/>
</dbReference>
<dbReference type="EMBL" id="JAENIL010000044">
    <property type="protein sequence ID" value="MBK1879298.1"/>
    <property type="molecule type" value="Genomic_DNA"/>
</dbReference>
<gene>
    <name evidence="4" type="ORF">JIN87_20595</name>
</gene>
<organism evidence="4 5">
    <name type="scientific">Pelagicoccus mobilis</name>
    <dbReference type="NCBI Taxonomy" id="415221"/>
    <lineage>
        <taxon>Bacteria</taxon>
        <taxon>Pseudomonadati</taxon>
        <taxon>Verrucomicrobiota</taxon>
        <taxon>Opitutia</taxon>
        <taxon>Puniceicoccales</taxon>
        <taxon>Pelagicoccaceae</taxon>
        <taxon>Pelagicoccus</taxon>
    </lineage>
</organism>
<reference evidence="4" key="1">
    <citation type="submission" date="2021-01" db="EMBL/GenBank/DDBJ databases">
        <title>Modified the classification status of verrucomicrobia.</title>
        <authorList>
            <person name="Feng X."/>
        </authorList>
    </citation>
    <scope>NUCLEOTIDE SEQUENCE</scope>
    <source>
        <strain evidence="4">KCTC 13126</strain>
    </source>
</reference>
<evidence type="ECO:0000259" key="3">
    <source>
        <dbReference type="Pfam" id="PF25917"/>
    </source>
</evidence>
<dbReference type="PANTHER" id="PTHR30386">
    <property type="entry name" value="MEMBRANE FUSION SUBUNIT OF EMRAB-TOLC MULTIDRUG EFFLUX PUMP"/>
    <property type="match status" value="1"/>
</dbReference>
<dbReference type="SUPFAM" id="SSF111369">
    <property type="entry name" value="HlyD-like secretion proteins"/>
    <property type="match status" value="1"/>
</dbReference>
<dbReference type="InterPro" id="IPR050739">
    <property type="entry name" value="MFP"/>
</dbReference>
<accession>A0A934RZR7</accession>
<dbReference type="RefSeq" id="WP_200357509.1">
    <property type="nucleotide sequence ID" value="NZ_JAENIL010000044.1"/>
</dbReference>
<keyword evidence="2" id="KW-1133">Transmembrane helix</keyword>
<name>A0A934RZR7_9BACT</name>
<keyword evidence="2" id="KW-0812">Transmembrane</keyword>
<protein>
    <submittedName>
        <fullName evidence="4">HlyD family secretion protein</fullName>
    </submittedName>
</protein>
<sequence length="317" mass="35274">MDLLLLLLYTAFCVTCFKVFKIPLNKWTVPTAILGGVAFVGTIVFVMNFSHPYGKYAKEVYASVPIVPAVRGIVTEVHAEPNQEVEKGAILFQIDPTPFQAQVDELHAKLEFAKVRVEQSRALEEMEAGSLYELQAFEAQVAELEAKVREAQFNLDSTTVRAPSRGVVTQMGLRPGVLTANLPFRPAMVFVPTEKRQIIASFWQNALSNLHEGDIAEVVFDALPGRVFTGEVKTILPYIAEAEYQFSGSLTSSDMLKHADRPIAIIELTDDLDQYELPIGLQGKVAVIQSHDPLHVGMVRRVLLRMAGWLNYVYPVK</sequence>